<dbReference type="AlphaFoldDB" id="A0A087U9G1"/>
<evidence type="ECO:0008006" key="3">
    <source>
        <dbReference type="Google" id="ProtNLM"/>
    </source>
</evidence>
<dbReference type="PANTHER" id="PTHR46060">
    <property type="entry name" value="MARINER MOS1 TRANSPOSASE-LIKE PROTEIN"/>
    <property type="match status" value="1"/>
</dbReference>
<dbReference type="OrthoDB" id="6495920at2759"/>
<evidence type="ECO:0000313" key="1">
    <source>
        <dbReference type="EMBL" id="KFM74000.1"/>
    </source>
</evidence>
<reference evidence="1 2" key="1">
    <citation type="submission" date="2013-11" db="EMBL/GenBank/DDBJ databases">
        <title>Genome sequencing of Stegodyphus mimosarum.</title>
        <authorList>
            <person name="Bechsgaard J."/>
        </authorList>
    </citation>
    <scope>NUCLEOTIDE SEQUENCE [LARGE SCALE GENOMIC DNA]</scope>
</reference>
<dbReference type="OMA" id="MSHRSIC"/>
<dbReference type="GO" id="GO:0003676">
    <property type="term" value="F:nucleic acid binding"/>
    <property type="evidence" value="ECO:0007669"/>
    <property type="project" value="InterPro"/>
</dbReference>
<name>A0A087U9G1_STEMI</name>
<gene>
    <name evidence="1" type="ORF">X975_11618</name>
</gene>
<keyword evidence="2" id="KW-1185">Reference proteome</keyword>
<organism evidence="1 2">
    <name type="scientific">Stegodyphus mimosarum</name>
    <name type="common">African social velvet spider</name>
    <dbReference type="NCBI Taxonomy" id="407821"/>
    <lineage>
        <taxon>Eukaryota</taxon>
        <taxon>Metazoa</taxon>
        <taxon>Ecdysozoa</taxon>
        <taxon>Arthropoda</taxon>
        <taxon>Chelicerata</taxon>
        <taxon>Arachnida</taxon>
        <taxon>Araneae</taxon>
        <taxon>Araneomorphae</taxon>
        <taxon>Entelegynae</taxon>
        <taxon>Eresoidea</taxon>
        <taxon>Eresidae</taxon>
        <taxon>Stegodyphus</taxon>
    </lineage>
</organism>
<feature type="non-terminal residue" evidence="1">
    <location>
        <position position="207"/>
    </location>
</feature>
<proteinExistence type="predicted"/>
<dbReference type="InterPro" id="IPR036397">
    <property type="entry name" value="RNaseH_sf"/>
</dbReference>
<dbReference type="Proteomes" id="UP000054359">
    <property type="component" value="Unassembled WGS sequence"/>
</dbReference>
<protein>
    <recommendedName>
        <fullName evidence="3">Mos1 transposase HTH domain-containing protein</fullName>
    </recommendedName>
</protein>
<dbReference type="InterPro" id="IPR052709">
    <property type="entry name" value="Transposase-MT_Hybrid"/>
</dbReference>
<evidence type="ECO:0000313" key="2">
    <source>
        <dbReference type="Proteomes" id="UP000054359"/>
    </source>
</evidence>
<dbReference type="STRING" id="407821.A0A087U9G1"/>
<accession>A0A087U9G1</accession>
<dbReference type="Gene3D" id="3.30.420.10">
    <property type="entry name" value="Ribonuclease H-like superfamily/Ribonuclease H"/>
    <property type="match status" value="1"/>
</dbReference>
<dbReference type="EMBL" id="KK118850">
    <property type="protein sequence ID" value="KFM74000.1"/>
    <property type="molecule type" value="Genomic_DNA"/>
</dbReference>
<dbReference type="PANTHER" id="PTHR46060:SF1">
    <property type="entry name" value="MARINER MOS1 TRANSPOSASE-LIKE PROTEIN"/>
    <property type="match status" value="1"/>
</dbReference>
<sequence length="207" mass="24223">MMSEPVSVEQRIIIKFLVCENVKPDEIYHRLLAQLEEASLSWSRVKVWCNEFKQVRECVANQAHPRRLRTSVTNENIAHVRELIERDRRFTELQISEELAVNYGSVQSIIRKQLGFRKISVCWVPRLLNDDQKSARVRISQLLRTHFEEEGEAFLHKIVTCDETWVRHYTPESKCASMQGRKKGEENSVKAKTRLSAGKVLAKVFWD</sequence>